<keyword evidence="2" id="KW-1185">Reference proteome</keyword>
<evidence type="ECO:0000313" key="1">
    <source>
        <dbReference type="EMBL" id="KAI7988660.1"/>
    </source>
</evidence>
<accession>A0ACC0FKT8</accession>
<organism evidence="1 2">
    <name type="scientific">Camellia lanceoleosa</name>
    <dbReference type="NCBI Taxonomy" id="1840588"/>
    <lineage>
        <taxon>Eukaryota</taxon>
        <taxon>Viridiplantae</taxon>
        <taxon>Streptophyta</taxon>
        <taxon>Embryophyta</taxon>
        <taxon>Tracheophyta</taxon>
        <taxon>Spermatophyta</taxon>
        <taxon>Magnoliopsida</taxon>
        <taxon>eudicotyledons</taxon>
        <taxon>Gunneridae</taxon>
        <taxon>Pentapetalae</taxon>
        <taxon>asterids</taxon>
        <taxon>Ericales</taxon>
        <taxon>Theaceae</taxon>
        <taxon>Camellia</taxon>
    </lineage>
</organism>
<proteinExistence type="predicted"/>
<comment type="caution">
    <text evidence="1">The sequence shown here is derived from an EMBL/GenBank/DDBJ whole genome shotgun (WGS) entry which is preliminary data.</text>
</comment>
<dbReference type="EMBL" id="CM045771">
    <property type="protein sequence ID" value="KAI7988660.1"/>
    <property type="molecule type" value="Genomic_DNA"/>
</dbReference>
<reference evidence="1 2" key="1">
    <citation type="journal article" date="2022" name="Plant J.">
        <title>Chromosome-level genome of Camellia lanceoleosa provides a valuable resource for understanding genome evolution and self-incompatibility.</title>
        <authorList>
            <person name="Gong W."/>
            <person name="Xiao S."/>
            <person name="Wang L."/>
            <person name="Liao Z."/>
            <person name="Chang Y."/>
            <person name="Mo W."/>
            <person name="Hu G."/>
            <person name="Li W."/>
            <person name="Zhao G."/>
            <person name="Zhu H."/>
            <person name="Hu X."/>
            <person name="Ji K."/>
            <person name="Xiang X."/>
            <person name="Song Q."/>
            <person name="Yuan D."/>
            <person name="Jin S."/>
            <person name="Zhang L."/>
        </authorList>
    </citation>
    <scope>NUCLEOTIDE SEQUENCE [LARGE SCALE GENOMIC DNA]</scope>
    <source>
        <strain evidence="1">SQ_2022a</strain>
    </source>
</reference>
<protein>
    <submittedName>
        <fullName evidence="1">Signal peptide peptidase-like 2</fullName>
    </submittedName>
</protein>
<dbReference type="Proteomes" id="UP001060215">
    <property type="component" value="Chromosome 14"/>
</dbReference>
<evidence type="ECO:0000313" key="2">
    <source>
        <dbReference type="Proteomes" id="UP001060215"/>
    </source>
</evidence>
<sequence length="80" mass="9411">MCEVITDLQVLDDLSSPVDYWFERVLIEVDLQTCLVALLSRWFKRTAELFIEVPFLELSHTLLWLFLPSFFDSKLFLPSA</sequence>
<name>A0ACC0FKT8_9ERIC</name>
<gene>
    <name evidence="1" type="ORF">LOK49_LG13G00417</name>
</gene>